<dbReference type="AlphaFoldDB" id="A0A316E023"/>
<evidence type="ECO:0000313" key="2">
    <source>
        <dbReference type="Proteomes" id="UP000245634"/>
    </source>
</evidence>
<organism evidence="1 2">
    <name type="scientific">Tumebacillus permanentifrigoris</name>
    <dbReference type="NCBI Taxonomy" id="378543"/>
    <lineage>
        <taxon>Bacteria</taxon>
        <taxon>Bacillati</taxon>
        <taxon>Bacillota</taxon>
        <taxon>Bacilli</taxon>
        <taxon>Bacillales</taxon>
        <taxon>Alicyclobacillaceae</taxon>
        <taxon>Tumebacillus</taxon>
    </lineage>
</organism>
<dbReference type="OrthoDB" id="2614062at2"/>
<dbReference type="Proteomes" id="UP000245634">
    <property type="component" value="Unassembled WGS sequence"/>
</dbReference>
<sequence>MNIQTFMQQIVNSSADQWNHISCWGHGSGPSYLSRVMVSNTSNGQTVEVESHSNVASFKEDLSISMAWGFEANDDFSEDWTDRFSDTRASSAYLDFFYKGVLVRREIFVNVDGGRAMLPLPKVTWNASTNTVEGLSITREQYNIFRLIASHVGNEEDVERYEQYVDRAGFTIV</sequence>
<dbReference type="RefSeq" id="WP_109684998.1">
    <property type="nucleotide sequence ID" value="NZ_QGGL01000001.1"/>
</dbReference>
<name>A0A316E023_9BACL</name>
<gene>
    <name evidence="1" type="ORF">C7459_10110</name>
</gene>
<accession>A0A316E023</accession>
<protein>
    <submittedName>
        <fullName evidence="1">Uncharacterized protein</fullName>
    </submittedName>
</protein>
<comment type="caution">
    <text evidence="1">The sequence shown here is derived from an EMBL/GenBank/DDBJ whole genome shotgun (WGS) entry which is preliminary data.</text>
</comment>
<evidence type="ECO:0000313" key="1">
    <source>
        <dbReference type="EMBL" id="PWK16150.1"/>
    </source>
</evidence>
<reference evidence="1 2" key="1">
    <citation type="submission" date="2018-05" db="EMBL/GenBank/DDBJ databases">
        <title>Genomic Encyclopedia of Type Strains, Phase IV (KMG-IV): sequencing the most valuable type-strain genomes for metagenomic binning, comparative biology and taxonomic classification.</title>
        <authorList>
            <person name="Goeker M."/>
        </authorList>
    </citation>
    <scope>NUCLEOTIDE SEQUENCE [LARGE SCALE GENOMIC DNA]</scope>
    <source>
        <strain evidence="1 2">DSM 18773</strain>
    </source>
</reference>
<proteinExistence type="predicted"/>
<dbReference type="EMBL" id="QGGL01000001">
    <property type="protein sequence ID" value="PWK16150.1"/>
    <property type="molecule type" value="Genomic_DNA"/>
</dbReference>
<keyword evidence="2" id="KW-1185">Reference proteome</keyword>